<keyword evidence="1" id="KW-0238">DNA-binding</keyword>
<dbReference type="AlphaFoldDB" id="A0A240ECC4"/>
<dbReference type="OrthoDB" id="6658645at2"/>
<gene>
    <name evidence="1" type="ORF">SAMN05421731_10929</name>
</gene>
<keyword evidence="2" id="KW-1185">Reference proteome</keyword>
<organism evidence="1 2">
    <name type="scientific">Acinetobacter puyangensis</name>
    <dbReference type="NCBI Taxonomy" id="1096779"/>
    <lineage>
        <taxon>Bacteria</taxon>
        <taxon>Pseudomonadati</taxon>
        <taxon>Pseudomonadota</taxon>
        <taxon>Gammaproteobacteria</taxon>
        <taxon>Moraxellales</taxon>
        <taxon>Moraxellaceae</taxon>
        <taxon>Acinetobacter</taxon>
    </lineage>
</organism>
<name>A0A240ECC4_9GAMM</name>
<protein>
    <submittedName>
        <fullName evidence="1">Homeodomain-like domain-containing protein</fullName>
    </submittedName>
</protein>
<keyword evidence="1" id="KW-0371">Homeobox</keyword>
<sequence length="141" mass="16556">MSEKICKYEITAYNFEKLSTQEESLRAKIRLLILHQYSLGKTTSEISESMHISKQIVWKIHRKYLHLGLFSIYGEPHLKGKPLDAFNLWIIAEQDKRRERGLICVDTVELAKMRYEALCKRDDISHVVQRIGADWISTLHL</sequence>
<dbReference type="GO" id="GO:0003677">
    <property type="term" value="F:DNA binding"/>
    <property type="evidence" value="ECO:0007669"/>
    <property type="project" value="UniProtKB-KW"/>
</dbReference>
<accession>A0A240ECC4</accession>
<evidence type="ECO:0000313" key="1">
    <source>
        <dbReference type="EMBL" id="SNX46201.1"/>
    </source>
</evidence>
<dbReference type="EMBL" id="OANT01000009">
    <property type="protein sequence ID" value="SNX46201.1"/>
    <property type="molecule type" value="Genomic_DNA"/>
</dbReference>
<evidence type="ECO:0000313" key="2">
    <source>
        <dbReference type="Proteomes" id="UP000219042"/>
    </source>
</evidence>
<reference evidence="2" key="1">
    <citation type="submission" date="2016-09" db="EMBL/GenBank/DDBJ databases">
        <authorList>
            <person name="Varghese N."/>
            <person name="Submissions S."/>
        </authorList>
    </citation>
    <scope>NUCLEOTIDE SEQUENCE [LARGE SCALE GENOMIC DNA]</scope>
    <source>
        <strain evidence="2">ANC 4466</strain>
    </source>
</reference>
<proteinExistence type="predicted"/>
<dbReference type="Pfam" id="PF13384">
    <property type="entry name" value="HTH_23"/>
    <property type="match status" value="1"/>
</dbReference>
<dbReference type="RefSeq" id="WP_097079950.1">
    <property type="nucleotide sequence ID" value="NZ_BAABHT010000014.1"/>
</dbReference>
<dbReference type="Proteomes" id="UP000219042">
    <property type="component" value="Unassembled WGS sequence"/>
</dbReference>